<comment type="caution">
    <text evidence="10">The sequence shown here is derived from an EMBL/GenBank/DDBJ whole genome shotgun (WGS) entry which is preliminary data.</text>
</comment>
<dbReference type="Pfam" id="PF16916">
    <property type="entry name" value="ZT_dimer"/>
    <property type="match status" value="1"/>
</dbReference>
<evidence type="ECO:0000313" key="11">
    <source>
        <dbReference type="Proteomes" id="UP001055039"/>
    </source>
</evidence>
<dbReference type="NCBIfam" id="TIGR01297">
    <property type="entry name" value="CDF"/>
    <property type="match status" value="1"/>
</dbReference>
<dbReference type="InterPro" id="IPR027469">
    <property type="entry name" value="Cation_efflux_TMD_sf"/>
</dbReference>
<dbReference type="InterPro" id="IPR058533">
    <property type="entry name" value="Cation_efflux_TM"/>
</dbReference>
<feature type="transmembrane region" description="Helical" evidence="7">
    <location>
        <begin position="72"/>
        <end position="90"/>
    </location>
</feature>
<comment type="subcellular location">
    <subcellularLocation>
        <location evidence="1">Membrane</location>
        <topology evidence="1">Multi-pass membrane protein</topology>
    </subcellularLocation>
</comment>
<dbReference type="InterPro" id="IPR050291">
    <property type="entry name" value="CDF_Transporter"/>
</dbReference>
<feature type="transmembrane region" description="Helical" evidence="7">
    <location>
        <begin position="207"/>
        <end position="225"/>
    </location>
</feature>
<evidence type="ECO:0000256" key="2">
    <source>
        <dbReference type="ARBA" id="ARBA00008114"/>
    </source>
</evidence>
<evidence type="ECO:0000256" key="5">
    <source>
        <dbReference type="ARBA" id="ARBA00022989"/>
    </source>
</evidence>
<evidence type="ECO:0000256" key="1">
    <source>
        <dbReference type="ARBA" id="ARBA00004141"/>
    </source>
</evidence>
<dbReference type="InterPro" id="IPR002524">
    <property type="entry name" value="Cation_efflux"/>
</dbReference>
<proteinExistence type="inferred from homology"/>
<organism evidence="10 11">
    <name type="scientific">Methylorubrum aminovorans</name>
    <dbReference type="NCBI Taxonomy" id="269069"/>
    <lineage>
        <taxon>Bacteria</taxon>
        <taxon>Pseudomonadati</taxon>
        <taxon>Pseudomonadota</taxon>
        <taxon>Alphaproteobacteria</taxon>
        <taxon>Hyphomicrobiales</taxon>
        <taxon>Methylobacteriaceae</taxon>
        <taxon>Methylorubrum</taxon>
    </lineage>
</organism>
<feature type="transmembrane region" description="Helical" evidence="7">
    <location>
        <begin position="38"/>
        <end position="60"/>
    </location>
</feature>
<dbReference type="SUPFAM" id="SSF161111">
    <property type="entry name" value="Cation efflux protein transmembrane domain-like"/>
    <property type="match status" value="1"/>
</dbReference>
<dbReference type="EMBL" id="BPRC01000001">
    <property type="protein sequence ID" value="GJE63682.1"/>
    <property type="molecule type" value="Genomic_DNA"/>
</dbReference>
<evidence type="ECO:0000259" key="8">
    <source>
        <dbReference type="Pfam" id="PF01545"/>
    </source>
</evidence>
<comment type="similarity">
    <text evidence="2">Belongs to the cation diffusion facilitator (CDF) transporter (TC 2.A.4) family.</text>
</comment>
<reference evidence="10" key="1">
    <citation type="journal article" date="2021" name="Front. Microbiol.">
        <title>Comprehensive Comparative Genomics and Phenotyping of Methylobacterium Species.</title>
        <authorList>
            <person name="Alessa O."/>
            <person name="Ogura Y."/>
            <person name="Fujitani Y."/>
            <person name="Takami H."/>
            <person name="Hayashi T."/>
            <person name="Sahin N."/>
            <person name="Tani A."/>
        </authorList>
    </citation>
    <scope>NUCLEOTIDE SEQUENCE</scope>
    <source>
        <strain evidence="10">NBRC 15686</strain>
    </source>
</reference>
<keyword evidence="4 7" id="KW-0812">Transmembrane</keyword>
<sequence>MTIARAKTFAVAFRGARIVRAGLSPPRPRSRMTGTEKAALASAAVGVLVTALKFSAYWLTGSLALYSDALESIINVVAAACAFLAVRVAAQPADEDHPYGHHKAEYFSAVIEGALVIVAALLILREAYFGILDPKPLDAPALGLAVNAVATVINAVWAMLLFRRGRRLRSPALIADARHILADVVTSGGVLIGLGLVLATGTLALDPIVAGLVALNILWSGWTMVRDSINGLMDQAASPEMVTRIRGLISAHSEGALEAHDVRTRHAGSATFIDFHLVVPGEMTVFQSHAICDRLEEVIEAEIEGAVVVIHVEPNDQAKGRGVPVI</sequence>
<dbReference type="Pfam" id="PF01545">
    <property type="entry name" value="Cation_efflux"/>
    <property type="match status" value="1"/>
</dbReference>
<feature type="domain" description="Cation efflux protein cytoplasmic" evidence="9">
    <location>
        <begin position="238"/>
        <end position="314"/>
    </location>
</feature>
<reference evidence="10" key="2">
    <citation type="submission" date="2021-08" db="EMBL/GenBank/DDBJ databases">
        <authorList>
            <person name="Tani A."/>
            <person name="Ola A."/>
            <person name="Ogura Y."/>
            <person name="Katsura K."/>
            <person name="Hayashi T."/>
        </authorList>
    </citation>
    <scope>NUCLEOTIDE SEQUENCE</scope>
    <source>
        <strain evidence="10">NBRC 15686</strain>
    </source>
</reference>
<evidence type="ECO:0000259" key="9">
    <source>
        <dbReference type="Pfam" id="PF16916"/>
    </source>
</evidence>
<dbReference type="PANTHER" id="PTHR43840">
    <property type="entry name" value="MITOCHONDRIAL METAL TRANSPORTER 1-RELATED"/>
    <property type="match status" value="1"/>
</dbReference>
<dbReference type="Gene3D" id="1.20.1510.10">
    <property type="entry name" value="Cation efflux protein transmembrane domain"/>
    <property type="match status" value="1"/>
</dbReference>
<dbReference type="PANTHER" id="PTHR43840:SF15">
    <property type="entry name" value="MITOCHONDRIAL METAL TRANSPORTER 1-RELATED"/>
    <property type="match status" value="1"/>
</dbReference>
<evidence type="ECO:0000256" key="4">
    <source>
        <dbReference type="ARBA" id="ARBA00022692"/>
    </source>
</evidence>
<evidence type="ECO:0000313" key="10">
    <source>
        <dbReference type="EMBL" id="GJE63682.1"/>
    </source>
</evidence>
<accession>A0ABQ4UB49</accession>
<feature type="transmembrane region" description="Helical" evidence="7">
    <location>
        <begin position="141"/>
        <end position="160"/>
    </location>
</feature>
<evidence type="ECO:0000256" key="6">
    <source>
        <dbReference type="ARBA" id="ARBA00023136"/>
    </source>
</evidence>
<keyword evidence="6 7" id="KW-0472">Membrane</keyword>
<protein>
    <submittedName>
        <fullName evidence="10">Ferrous-iron efflux pump FieF</fullName>
    </submittedName>
</protein>
<dbReference type="SUPFAM" id="SSF160240">
    <property type="entry name" value="Cation efflux protein cytoplasmic domain-like"/>
    <property type="match status" value="1"/>
</dbReference>
<keyword evidence="3" id="KW-0813">Transport</keyword>
<evidence type="ECO:0000256" key="3">
    <source>
        <dbReference type="ARBA" id="ARBA00022448"/>
    </source>
</evidence>
<keyword evidence="5 7" id="KW-1133">Transmembrane helix</keyword>
<keyword evidence="11" id="KW-1185">Reference proteome</keyword>
<name>A0ABQ4UB49_9HYPH</name>
<gene>
    <name evidence="10" type="primary">fieF</name>
    <name evidence="10" type="ORF">LNAOJCKE_0879</name>
</gene>
<feature type="transmembrane region" description="Helical" evidence="7">
    <location>
        <begin position="110"/>
        <end position="129"/>
    </location>
</feature>
<feature type="domain" description="Cation efflux protein transmembrane" evidence="8">
    <location>
        <begin position="40"/>
        <end position="233"/>
    </location>
</feature>
<dbReference type="InterPro" id="IPR036837">
    <property type="entry name" value="Cation_efflux_CTD_sf"/>
</dbReference>
<dbReference type="InterPro" id="IPR027470">
    <property type="entry name" value="Cation_efflux_CTD"/>
</dbReference>
<evidence type="ECO:0000256" key="7">
    <source>
        <dbReference type="SAM" id="Phobius"/>
    </source>
</evidence>
<feature type="transmembrane region" description="Helical" evidence="7">
    <location>
        <begin position="180"/>
        <end position="201"/>
    </location>
</feature>
<dbReference type="Gene3D" id="3.30.70.1350">
    <property type="entry name" value="Cation efflux protein, cytoplasmic domain"/>
    <property type="match status" value="1"/>
</dbReference>
<dbReference type="Proteomes" id="UP001055039">
    <property type="component" value="Unassembled WGS sequence"/>
</dbReference>